<sequence>MNFLSPNSQEGHDHGAKPDLFVVSPDHGPNTQQAKGSSSSIRKKETRGPHSVAINNSPGPSGFFTSVHLLHNKASLGSNTGSSAEVGMPNLNSVLSGEFSTLWFYLFSFLLNVQGVAAKIDFVTLIQETRRLSMSGILGLLDTDILFAESGTSQPEHWRVIQGTLGIGALRVLSRISKMPCFEALHQIHGIKPPESVEAREFWLRQEAWTELQGLDMGQEDTSYHRINQGSGPQGKLLWNWEEIETEKNRWEAQKKNGLGEGVQTSAIQSQGSNAKRSRDWGGATTSIPVGVRKGEEISQGTTDKWWMDRWQIEAIAVASEQNLTLEDACSLLTTAYFGKAAGHLPQIISGALCVLSTTTTVVAAWYTNWGWVSQFFALSSLGYFVNWTASIRGWKFVPAPSPAVRSFRPRILKFWPTRDEIADNSAIRIAVQSSGTAHLKGLILLPKYVLDEAKDMAATRRGRYKINRKFNSNDTAPYADTKRRDWNWISFESQSSYYGLLVSVEPDNVTCRSLGVIWAMVNGLCLLILGFGSSIPDDWSGYILLIYVCAIALAIFGRCRGCVWTLPEFTKVDFTVENAIVPPTMRPRVIGLELEHPLKIAEGPSQHSPFPTAQHKRGVEKLV</sequence>
<feature type="region of interest" description="Disordered" evidence="1">
    <location>
        <begin position="602"/>
        <end position="624"/>
    </location>
</feature>
<reference evidence="4" key="2">
    <citation type="submission" date="2015-01" db="EMBL/GenBank/DDBJ databases">
        <title>Evolutionary Origins and Diversification of the Mycorrhizal Mutualists.</title>
        <authorList>
            <consortium name="DOE Joint Genome Institute"/>
            <consortium name="Mycorrhizal Genomics Consortium"/>
            <person name="Kohler A."/>
            <person name="Kuo A."/>
            <person name="Nagy L.G."/>
            <person name="Floudas D."/>
            <person name="Copeland A."/>
            <person name="Barry K.W."/>
            <person name="Cichocki N."/>
            <person name="Veneault-Fourrey C."/>
            <person name="LaButti K."/>
            <person name="Lindquist E.A."/>
            <person name="Lipzen A."/>
            <person name="Lundell T."/>
            <person name="Morin E."/>
            <person name="Murat C."/>
            <person name="Riley R."/>
            <person name="Ohm R."/>
            <person name="Sun H."/>
            <person name="Tunlid A."/>
            <person name="Henrissat B."/>
            <person name="Grigoriev I.V."/>
            <person name="Hibbett D.S."/>
            <person name="Martin F."/>
        </authorList>
    </citation>
    <scope>NUCLEOTIDE SEQUENCE [LARGE SCALE GENOMIC DNA]</scope>
    <source>
        <strain evidence="4">MAFF 305830</strain>
    </source>
</reference>
<reference evidence="3 4" key="1">
    <citation type="submission" date="2014-04" db="EMBL/GenBank/DDBJ databases">
        <authorList>
            <consortium name="DOE Joint Genome Institute"/>
            <person name="Kuo A."/>
            <person name="Zuccaro A."/>
            <person name="Kohler A."/>
            <person name="Nagy L.G."/>
            <person name="Floudas D."/>
            <person name="Copeland A."/>
            <person name="Barry K.W."/>
            <person name="Cichocki N."/>
            <person name="Veneault-Fourrey C."/>
            <person name="LaButti K."/>
            <person name="Lindquist E.A."/>
            <person name="Lipzen A."/>
            <person name="Lundell T."/>
            <person name="Morin E."/>
            <person name="Murat C."/>
            <person name="Sun H."/>
            <person name="Tunlid A."/>
            <person name="Henrissat B."/>
            <person name="Grigoriev I.V."/>
            <person name="Hibbett D.S."/>
            <person name="Martin F."/>
            <person name="Nordberg H.P."/>
            <person name="Cantor M.N."/>
            <person name="Hua S.X."/>
        </authorList>
    </citation>
    <scope>NUCLEOTIDE SEQUENCE [LARGE SCALE GENOMIC DNA]</scope>
    <source>
        <strain evidence="3 4">MAFF 305830</strain>
    </source>
</reference>
<evidence type="ECO:0000256" key="2">
    <source>
        <dbReference type="SAM" id="Phobius"/>
    </source>
</evidence>
<evidence type="ECO:0000313" key="4">
    <source>
        <dbReference type="Proteomes" id="UP000054097"/>
    </source>
</evidence>
<keyword evidence="2" id="KW-0812">Transmembrane</keyword>
<name>A0A0C2W640_SERVB</name>
<keyword evidence="2" id="KW-0472">Membrane</keyword>
<gene>
    <name evidence="3" type="ORF">M408DRAFT_333180</name>
</gene>
<evidence type="ECO:0000313" key="3">
    <source>
        <dbReference type="EMBL" id="KIM21923.1"/>
    </source>
</evidence>
<feature type="transmembrane region" description="Helical" evidence="2">
    <location>
        <begin position="348"/>
        <end position="366"/>
    </location>
</feature>
<dbReference type="OrthoDB" id="5594980at2759"/>
<keyword evidence="2" id="KW-1133">Transmembrane helix</keyword>
<feature type="region of interest" description="Disordered" evidence="1">
    <location>
        <begin position="1"/>
        <end position="58"/>
    </location>
</feature>
<keyword evidence="4" id="KW-1185">Reference proteome</keyword>
<feature type="compositionally biased region" description="Polar residues" evidence="1">
    <location>
        <begin position="266"/>
        <end position="275"/>
    </location>
</feature>
<feature type="region of interest" description="Disordered" evidence="1">
    <location>
        <begin position="266"/>
        <end position="286"/>
    </location>
</feature>
<dbReference type="Proteomes" id="UP000054097">
    <property type="component" value="Unassembled WGS sequence"/>
</dbReference>
<dbReference type="HOGENOM" id="CLU_453538_0_0_1"/>
<feature type="transmembrane region" description="Helical" evidence="2">
    <location>
        <begin position="515"/>
        <end position="534"/>
    </location>
</feature>
<dbReference type="AlphaFoldDB" id="A0A0C2W640"/>
<dbReference type="EMBL" id="KN824368">
    <property type="protein sequence ID" value="KIM21923.1"/>
    <property type="molecule type" value="Genomic_DNA"/>
</dbReference>
<feature type="compositionally biased region" description="Polar residues" evidence="1">
    <location>
        <begin position="29"/>
        <end position="40"/>
    </location>
</feature>
<proteinExistence type="predicted"/>
<protein>
    <submittedName>
        <fullName evidence="3">Uncharacterized protein</fullName>
    </submittedName>
</protein>
<feature type="transmembrane region" description="Helical" evidence="2">
    <location>
        <begin position="540"/>
        <end position="558"/>
    </location>
</feature>
<accession>A0A0C2W640</accession>
<organism evidence="3 4">
    <name type="scientific">Serendipita vermifera MAFF 305830</name>
    <dbReference type="NCBI Taxonomy" id="933852"/>
    <lineage>
        <taxon>Eukaryota</taxon>
        <taxon>Fungi</taxon>
        <taxon>Dikarya</taxon>
        <taxon>Basidiomycota</taxon>
        <taxon>Agaricomycotina</taxon>
        <taxon>Agaricomycetes</taxon>
        <taxon>Sebacinales</taxon>
        <taxon>Serendipitaceae</taxon>
        <taxon>Serendipita</taxon>
    </lineage>
</organism>
<evidence type="ECO:0000256" key="1">
    <source>
        <dbReference type="SAM" id="MobiDB-lite"/>
    </source>
</evidence>